<proteinExistence type="inferred from homology"/>
<reference evidence="11 12" key="1">
    <citation type="journal article" date="2014" name="Int. J. Syst. Evol. Microbiol.">
        <title>Brachybacterium ginsengisoli sp. nov., isolated from soil of a ginseng field.</title>
        <authorList>
            <person name="Hoang V.A."/>
            <person name="Kim Y.J."/>
            <person name="Nguyen N.L."/>
            <person name="Yang D.C."/>
        </authorList>
    </citation>
    <scope>NUCLEOTIDE SEQUENCE [LARGE SCALE GENOMIC DNA]</scope>
    <source>
        <strain evidence="11 12">DCY80</strain>
    </source>
</reference>
<dbReference type="Proteomes" id="UP000217889">
    <property type="component" value="Chromosome"/>
</dbReference>
<keyword evidence="7 8" id="KW-0275">Fatty acid biosynthesis</keyword>
<dbReference type="EMBL" id="CP023564">
    <property type="protein sequence ID" value="ATG54194.1"/>
    <property type="molecule type" value="Genomic_DNA"/>
</dbReference>
<comment type="function">
    <text evidence="8">Transfers the 4'-phosphopantetheine moiety from coenzyme A to a Ser of acyl-carrier-protein.</text>
</comment>
<evidence type="ECO:0000256" key="4">
    <source>
        <dbReference type="ARBA" id="ARBA00022832"/>
    </source>
</evidence>
<protein>
    <recommendedName>
        <fullName evidence="8">Holo-[acyl-carrier-protein] synthase</fullName>
        <shortName evidence="8">Holo-ACP synthase</shortName>
        <ecNumber evidence="8">2.7.8.7</ecNumber>
    </recommendedName>
    <alternativeName>
        <fullName evidence="8">4'-phosphopantetheinyl transferase AcpS</fullName>
    </alternativeName>
</protein>
<keyword evidence="3 8" id="KW-0479">Metal-binding</keyword>
<dbReference type="GO" id="GO:0006633">
    <property type="term" value="P:fatty acid biosynthetic process"/>
    <property type="evidence" value="ECO:0007669"/>
    <property type="project" value="UniProtKB-UniRule"/>
</dbReference>
<keyword evidence="1 8" id="KW-0444">Lipid biosynthesis</keyword>
<evidence type="ECO:0000256" key="2">
    <source>
        <dbReference type="ARBA" id="ARBA00022679"/>
    </source>
</evidence>
<comment type="cofactor">
    <cofactor evidence="8">
        <name>Mg(2+)</name>
        <dbReference type="ChEBI" id="CHEBI:18420"/>
    </cofactor>
</comment>
<feature type="binding site" evidence="8">
    <location>
        <position position="36"/>
    </location>
    <ligand>
        <name>Mg(2+)</name>
        <dbReference type="ChEBI" id="CHEBI:18420"/>
    </ligand>
</feature>
<evidence type="ECO:0000256" key="3">
    <source>
        <dbReference type="ARBA" id="ARBA00022723"/>
    </source>
</evidence>
<dbReference type="SUPFAM" id="SSF56214">
    <property type="entry name" value="4'-phosphopantetheinyl transferase"/>
    <property type="match status" value="1"/>
</dbReference>
<comment type="similarity">
    <text evidence="8">Belongs to the P-Pant transferase superfamily. AcpS family.</text>
</comment>
<dbReference type="InterPro" id="IPR002582">
    <property type="entry name" value="ACPS"/>
</dbReference>
<keyword evidence="12" id="KW-1185">Reference proteome</keyword>
<gene>
    <name evidence="8" type="primary">acpS</name>
    <name evidence="11" type="ORF">CFK41_04915</name>
</gene>
<evidence type="ECO:0000313" key="11">
    <source>
        <dbReference type="EMBL" id="ATG54194.1"/>
    </source>
</evidence>
<evidence type="ECO:0000256" key="1">
    <source>
        <dbReference type="ARBA" id="ARBA00022516"/>
    </source>
</evidence>
<dbReference type="HAMAP" id="MF_00101">
    <property type="entry name" value="AcpS"/>
    <property type="match status" value="1"/>
</dbReference>
<evidence type="ECO:0000256" key="9">
    <source>
        <dbReference type="SAM" id="MobiDB-lite"/>
    </source>
</evidence>
<evidence type="ECO:0000259" key="10">
    <source>
        <dbReference type="Pfam" id="PF01648"/>
    </source>
</evidence>
<dbReference type="AlphaFoldDB" id="A0A291GVS3"/>
<dbReference type="KEGG" id="bgg:CFK41_04915"/>
<dbReference type="NCBIfam" id="TIGR00516">
    <property type="entry name" value="acpS"/>
    <property type="match status" value="1"/>
</dbReference>
<dbReference type="InterPro" id="IPR004568">
    <property type="entry name" value="Ppantetheine-prot_Trfase_dom"/>
</dbReference>
<dbReference type="RefSeq" id="WP_096798666.1">
    <property type="nucleotide sequence ID" value="NZ_CP023564.1"/>
</dbReference>
<feature type="binding site" evidence="8">
    <location>
        <position position="78"/>
    </location>
    <ligand>
        <name>Mg(2+)</name>
        <dbReference type="ChEBI" id="CHEBI:18420"/>
    </ligand>
</feature>
<dbReference type="Pfam" id="PF01648">
    <property type="entry name" value="ACPS"/>
    <property type="match status" value="1"/>
</dbReference>
<organism evidence="11 12">
    <name type="scientific">Brachybacterium ginsengisoli</name>
    <dbReference type="NCBI Taxonomy" id="1331682"/>
    <lineage>
        <taxon>Bacteria</taxon>
        <taxon>Bacillati</taxon>
        <taxon>Actinomycetota</taxon>
        <taxon>Actinomycetes</taxon>
        <taxon>Micrococcales</taxon>
        <taxon>Dermabacteraceae</taxon>
        <taxon>Brachybacterium</taxon>
    </lineage>
</organism>
<evidence type="ECO:0000256" key="6">
    <source>
        <dbReference type="ARBA" id="ARBA00023098"/>
    </source>
</evidence>
<dbReference type="Gene3D" id="3.90.470.20">
    <property type="entry name" value="4'-phosphopantetheinyl transferase domain"/>
    <property type="match status" value="1"/>
</dbReference>
<keyword evidence="2 8" id="KW-0808">Transferase</keyword>
<dbReference type="NCBIfam" id="NF000832">
    <property type="entry name" value="PRK00070.3-2"/>
    <property type="match status" value="1"/>
</dbReference>
<dbReference type="NCBIfam" id="TIGR00556">
    <property type="entry name" value="pantethn_trn"/>
    <property type="match status" value="1"/>
</dbReference>
<comment type="catalytic activity">
    <reaction evidence="8">
        <text>apo-[ACP] + CoA = holo-[ACP] + adenosine 3',5'-bisphosphate + H(+)</text>
        <dbReference type="Rhea" id="RHEA:12068"/>
        <dbReference type="Rhea" id="RHEA-COMP:9685"/>
        <dbReference type="Rhea" id="RHEA-COMP:9690"/>
        <dbReference type="ChEBI" id="CHEBI:15378"/>
        <dbReference type="ChEBI" id="CHEBI:29999"/>
        <dbReference type="ChEBI" id="CHEBI:57287"/>
        <dbReference type="ChEBI" id="CHEBI:58343"/>
        <dbReference type="ChEBI" id="CHEBI:64479"/>
        <dbReference type="EC" id="2.7.8.7"/>
    </reaction>
</comment>
<dbReference type="OrthoDB" id="517356at2"/>
<evidence type="ECO:0000256" key="8">
    <source>
        <dbReference type="HAMAP-Rule" id="MF_00101"/>
    </source>
</evidence>
<dbReference type="InterPro" id="IPR037143">
    <property type="entry name" value="4-PPantetheinyl_Trfase_dom_sf"/>
</dbReference>
<keyword evidence="4 8" id="KW-0276">Fatty acid metabolism</keyword>
<accession>A0A291GVS3</accession>
<keyword evidence="6 8" id="KW-0443">Lipid metabolism</keyword>
<name>A0A291GVS3_9MICO</name>
<sequence>MSTFETPAPTPGPTVDFGGRAFAPRDDGTVVGVGIDVVGISRLTAMLERTPALLDRLLTPSERDLSAASRAARVAAKEAVGKALGAPGDFSWQDVTVERTRGSRPYVRLRGATLRAAEAQSVAHLHLSLSHDGDIATAIVIAERARMSTIGGRPAPVDRLEHGTVPGEQAP</sequence>
<dbReference type="GO" id="GO:0008897">
    <property type="term" value="F:holo-[acyl-carrier-protein] synthase activity"/>
    <property type="evidence" value="ECO:0007669"/>
    <property type="project" value="UniProtKB-UniRule"/>
</dbReference>
<dbReference type="InterPro" id="IPR008278">
    <property type="entry name" value="4-PPantetheinyl_Trfase_dom"/>
</dbReference>
<keyword evidence="5 8" id="KW-0460">Magnesium</keyword>
<dbReference type="EC" id="2.7.8.7" evidence="8"/>
<feature type="region of interest" description="Disordered" evidence="9">
    <location>
        <begin position="151"/>
        <end position="171"/>
    </location>
</feature>
<evidence type="ECO:0000313" key="12">
    <source>
        <dbReference type="Proteomes" id="UP000217889"/>
    </source>
</evidence>
<comment type="subcellular location">
    <subcellularLocation>
        <location evidence="8">Cytoplasm</location>
    </subcellularLocation>
</comment>
<feature type="domain" description="4'-phosphopantetheinyl transferase" evidence="10">
    <location>
        <begin position="32"/>
        <end position="120"/>
    </location>
</feature>
<evidence type="ECO:0000256" key="7">
    <source>
        <dbReference type="ARBA" id="ARBA00023160"/>
    </source>
</evidence>
<keyword evidence="8" id="KW-0963">Cytoplasm</keyword>
<dbReference type="GO" id="GO:0000287">
    <property type="term" value="F:magnesium ion binding"/>
    <property type="evidence" value="ECO:0007669"/>
    <property type="project" value="UniProtKB-UniRule"/>
</dbReference>
<dbReference type="GO" id="GO:0005737">
    <property type="term" value="C:cytoplasm"/>
    <property type="evidence" value="ECO:0007669"/>
    <property type="project" value="UniProtKB-SubCell"/>
</dbReference>
<evidence type="ECO:0000256" key="5">
    <source>
        <dbReference type="ARBA" id="ARBA00022842"/>
    </source>
</evidence>